<dbReference type="EMBL" id="NPIC01000006">
    <property type="protein sequence ID" value="RDL35364.1"/>
    <property type="molecule type" value="Genomic_DNA"/>
</dbReference>
<dbReference type="RefSeq" id="XP_031868187.1">
    <property type="nucleotide sequence ID" value="XM_032015918.1"/>
</dbReference>
<evidence type="ECO:0000256" key="4">
    <source>
        <dbReference type="ARBA" id="ARBA00022737"/>
    </source>
</evidence>
<evidence type="ECO:0000256" key="8">
    <source>
        <dbReference type="ARBA" id="ARBA00022989"/>
    </source>
</evidence>
<keyword evidence="2 10" id="KW-0853">WD repeat</keyword>
<evidence type="ECO:0000256" key="6">
    <source>
        <dbReference type="ARBA" id="ARBA00022892"/>
    </source>
</evidence>
<dbReference type="InterPro" id="IPR015943">
    <property type="entry name" value="WD40/YVTN_repeat-like_dom_sf"/>
</dbReference>
<dbReference type="GO" id="GO:0003400">
    <property type="term" value="P:regulation of COPII vesicle coating"/>
    <property type="evidence" value="ECO:0007669"/>
    <property type="project" value="UniProtKB-UniRule"/>
</dbReference>
<dbReference type="GO" id="GO:0006888">
    <property type="term" value="P:endoplasmic reticulum to Golgi vesicle-mediated transport"/>
    <property type="evidence" value="ECO:0007669"/>
    <property type="project" value="UniProtKB-UniRule"/>
</dbReference>
<evidence type="ECO:0000256" key="1">
    <source>
        <dbReference type="ARBA" id="ARBA00022448"/>
    </source>
</evidence>
<evidence type="ECO:0000256" key="5">
    <source>
        <dbReference type="ARBA" id="ARBA00022824"/>
    </source>
</evidence>
<name>A0A370TJ25_9HELO</name>
<evidence type="ECO:0000256" key="10">
    <source>
        <dbReference type="RuleBase" id="RU369019"/>
    </source>
</evidence>
<keyword evidence="5 10" id="KW-0256">Endoplasmic reticulum</keyword>
<dbReference type="STRING" id="2656787.A0A370TJ25"/>
<dbReference type="GeneID" id="43600144"/>
<protein>
    <recommendedName>
        <fullName evidence="10">Guanine nucleotide-exchange factor SEC12</fullName>
    </recommendedName>
</protein>
<reference evidence="11 12" key="1">
    <citation type="journal article" date="2018" name="IMA Fungus">
        <title>IMA Genome-F 9: Draft genome sequence of Annulohypoxylon stygium, Aspergillus mulundensis, Berkeleyomyces basicola (syn. Thielaviopsis basicola), Ceratocystis smalleyi, two Cercospora beticola strains, Coleophoma cylindrospora, Fusarium fracticaudum, Phialophora cf. hyalina, and Morchella septimelata.</title>
        <authorList>
            <person name="Wingfield B.D."/>
            <person name="Bills G.F."/>
            <person name="Dong Y."/>
            <person name="Huang W."/>
            <person name="Nel W.J."/>
            <person name="Swalarsk-Parry B.S."/>
            <person name="Vaghefi N."/>
            <person name="Wilken P.M."/>
            <person name="An Z."/>
            <person name="de Beer Z.W."/>
            <person name="De Vos L."/>
            <person name="Chen L."/>
            <person name="Duong T.A."/>
            <person name="Gao Y."/>
            <person name="Hammerbacher A."/>
            <person name="Kikkert J.R."/>
            <person name="Li Y."/>
            <person name="Li H."/>
            <person name="Li K."/>
            <person name="Li Q."/>
            <person name="Liu X."/>
            <person name="Ma X."/>
            <person name="Naidoo K."/>
            <person name="Pethybridge S.J."/>
            <person name="Sun J."/>
            <person name="Steenkamp E.T."/>
            <person name="van der Nest M.A."/>
            <person name="van Wyk S."/>
            <person name="Wingfield M.J."/>
            <person name="Xiong C."/>
            <person name="Yue Q."/>
            <person name="Zhang X."/>
        </authorList>
    </citation>
    <scope>NUCLEOTIDE SEQUENCE [LARGE SCALE GENOMIC DNA]</scope>
    <source>
        <strain evidence="11 12">BP 5553</strain>
    </source>
</reference>
<evidence type="ECO:0000313" key="12">
    <source>
        <dbReference type="Proteomes" id="UP000254866"/>
    </source>
</evidence>
<comment type="subcellular location">
    <subcellularLocation>
        <location evidence="10">Endoplasmic reticulum membrane</location>
        <topology evidence="10">Single-pass type II membrane protein</topology>
    </subcellularLocation>
    <subcellularLocation>
        <location evidence="10">Golgi apparatus membrane</location>
        <topology evidence="10">Single-pass type II membrane protein</topology>
    </subcellularLocation>
</comment>
<evidence type="ECO:0000313" key="11">
    <source>
        <dbReference type="EMBL" id="RDL35364.1"/>
    </source>
</evidence>
<proteinExistence type="inferred from homology"/>
<dbReference type="Proteomes" id="UP000254866">
    <property type="component" value="Unassembled WGS sequence"/>
</dbReference>
<evidence type="ECO:0000256" key="2">
    <source>
        <dbReference type="ARBA" id="ARBA00022574"/>
    </source>
</evidence>
<dbReference type="GO" id="GO:0005789">
    <property type="term" value="C:endoplasmic reticulum membrane"/>
    <property type="evidence" value="ECO:0007669"/>
    <property type="project" value="UniProtKB-SubCell"/>
</dbReference>
<dbReference type="GO" id="GO:0000139">
    <property type="term" value="C:Golgi membrane"/>
    <property type="evidence" value="ECO:0007669"/>
    <property type="project" value="UniProtKB-SubCell"/>
</dbReference>
<evidence type="ECO:0000256" key="3">
    <source>
        <dbReference type="ARBA" id="ARBA00022692"/>
    </source>
</evidence>
<accession>A0A370TJ25</accession>
<dbReference type="FunFam" id="2.130.10.10:FF:001559">
    <property type="entry name" value="Uncharacterized protein"/>
    <property type="match status" value="1"/>
</dbReference>
<keyword evidence="4 10" id="KW-0677">Repeat</keyword>
<dbReference type="InterPro" id="IPR045260">
    <property type="entry name" value="Sec12-like"/>
</dbReference>
<keyword evidence="9 10" id="KW-0472">Membrane</keyword>
<dbReference type="PANTHER" id="PTHR23284">
    <property type="entry name" value="PROLACTIN REGULATORY ELEMENT BINDING PROTEIN"/>
    <property type="match status" value="1"/>
</dbReference>
<keyword evidence="12" id="KW-1185">Reference proteome</keyword>
<keyword evidence="1 10" id="KW-0813">Transport</keyword>
<dbReference type="Gene3D" id="2.130.10.10">
    <property type="entry name" value="YVTN repeat-like/Quinoprotein amine dehydrogenase"/>
    <property type="match status" value="1"/>
</dbReference>
<keyword evidence="7 10" id="KW-0653">Protein transport</keyword>
<evidence type="ECO:0000256" key="7">
    <source>
        <dbReference type="ARBA" id="ARBA00022927"/>
    </source>
</evidence>
<sequence length="622" mass="67328">MAPLVPSAKATLSYPLWACDFDPLDSSRLVVGGGGGAGRSGVGNKITLLDTSKASELKEVGEIDLSKDEDNVTSLAVGQRKGETTLVYAGANSRPEDIKKGRNKHFRIFGIEAATSGTSKITELSRSSLFTGTEKDSYQRLLRLTKPYPNQPQLGAIATGLTKKSEIVLFETSATQPMRSRGAVQSNKEPVDADLIQTGENEYMFAYCDEHDVFVKKITPDNDDEEPREVYITPASRSHEKVTIPSFRAMRWLTKDFLLMLTNIHGNSGAVLQILRLPPSGNGHCRIAQSLRLPSRITKGTGLAVANLTPPLSPTAEQDYTQFVIAVAGHDISITLFKVNLQVERSVAMPTKIREFRTFKNVHPNQTTGLCFSNFVPPTHPVTASTPPQCLKLASISVSSTVVVHTLPLFPVPLSIKRGQSRTPRYVVALPSGATAMAMSLVLCTLGILLGAVFIQSLLEIRGAAPNWVQARSFIPLRVQEVIGRPYEFPGGYKSSIASTKDTYASGYNHHIGVPADDASGSALRLPEIFSSLKSESDGTGVFVVHEHADAEGGIKAKLHDEEVHGPHGGQPWEELKHEQRQKWIEKLKQAGYWAEDMGETILKGVVFGELGAAVGQAVAGG</sequence>
<feature type="transmembrane region" description="Helical" evidence="10">
    <location>
        <begin position="426"/>
        <end position="455"/>
    </location>
</feature>
<keyword evidence="8 10" id="KW-1133">Transmembrane helix</keyword>
<organism evidence="11 12">
    <name type="scientific">Venustampulla echinocandica</name>
    <dbReference type="NCBI Taxonomy" id="2656787"/>
    <lineage>
        <taxon>Eukaryota</taxon>
        <taxon>Fungi</taxon>
        <taxon>Dikarya</taxon>
        <taxon>Ascomycota</taxon>
        <taxon>Pezizomycotina</taxon>
        <taxon>Leotiomycetes</taxon>
        <taxon>Helotiales</taxon>
        <taxon>Pleuroascaceae</taxon>
        <taxon>Venustampulla</taxon>
    </lineage>
</organism>
<keyword evidence="3 10" id="KW-0812">Transmembrane</keyword>
<dbReference type="GO" id="GO:0005085">
    <property type="term" value="F:guanyl-nucleotide exchange factor activity"/>
    <property type="evidence" value="ECO:0007669"/>
    <property type="project" value="InterPro"/>
</dbReference>
<comment type="caution">
    <text evidence="11">The sequence shown here is derived from an EMBL/GenBank/DDBJ whole genome shotgun (WGS) entry which is preliminary data.</text>
</comment>
<keyword evidence="6" id="KW-0931">ER-Golgi transport</keyword>
<dbReference type="AlphaFoldDB" id="A0A370TJ25"/>
<gene>
    <name evidence="11" type="ORF">BP5553_07295</name>
</gene>
<dbReference type="GO" id="GO:0015031">
    <property type="term" value="P:protein transport"/>
    <property type="evidence" value="ECO:0007669"/>
    <property type="project" value="UniProtKB-KW"/>
</dbReference>
<comment type="similarity">
    <text evidence="10">Belongs to the WD repeat SEC12 family.</text>
</comment>
<dbReference type="OrthoDB" id="16538at2759"/>
<comment type="function">
    <text evidence="10">Guanine nucleotide-exchange factor (GEF) required for the formation or budding of transport vesicles from the ER.</text>
</comment>
<evidence type="ECO:0000256" key="9">
    <source>
        <dbReference type="ARBA" id="ARBA00023136"/>
    </source>
</evidence>
<dbReference type="PANTHER" id="PTHR23284:SF0">
    <property type="entry name" value="PROLACTIN REGULATORY ELEMENT-BINDING PROTEIN"/>
    <property type="match status" value="1"/>
</dbReference>